<protein>
    <recommendedName>
        <fullName evidence="4">DUF998 domain-containing protein</fullName>
    </recommendedName>
</protein>
<evidence type="ECO:0000313" key="2">
    <source>
        <dbReference type="EMBL" id="POH62800.1"/>
    </source>
</evidence>
<feature type="transmembrane region" description="Helical" evidence="1">
    <location>
        <begin position="176"/>
        <end position="206"/>
    </location>
</feature>
<evidence type="ECO:0008006" key="4">
    <source>
        <dbReference type="Google" id="ProtNLM"/>
    </source>
</evidence>
<evidence type="ECO:0000256" key="1">
    <source>
        <dbReference type="SAM" id="Phobius"/>
    </source>
</evidence>
<gene>
    <name evidence="2" type="ORF">C3B59_11350</name>
</gene>
<evidence type="ECO:0000313" key="3">
    <source>
        <dbReference type="Proteomes" id="UP000237104"/>
    </source>
</evidence>
<organism evidence="2 3">
    <name type="scientific">Cryobacterium zongtaii</name>
    <dbReference type="NCBI Taxonomy" id="1259217"/>
    <lineage>
        <taxon>Bacteria</taxon>
        <taxon>Bacillati</taxon>
        <taxon>Actinomycetota</taxon>
        <taxon>Actinomycetes</taxon>
        <taxon>Micrococcales</taxon>
        <taxon>Microbacteriaceae</taxon>
        <taxon>Cryobacterium</taxon>
    </lineage>
</organism>
<feature type="transmembrane region" description="Helical" evidence="1">
    <location>
        <begin position="20"/>
        <end position="42"/>
    </location>
</feature>
<sequence>MVLLAGRHEQDALSPRGRALLSLSVGFVASVFAGSGFLLGLVREDLHFQCSFHQMGSDDPGSFYCADGISYIGVGVATYGVYGVILLIALGIAMADLKSSGMQSRLLAGISILPIAMFSWSTWYATSSRPIDQAPGANYWIQPLLPVTAVLVTAVIVILAAGLIPRPRLRTAGFRLAMALFVAAALIQPGSLSAVAVTLGTLAAAVCLEWRVPDEVETPTVTSARKPL</sequence>
<feature type="transmembrane region" description="Helical" evidence="1">
    <location>
        <begin position="144"/>
        <end position="164"/>
    </location>
</feature>
<feature type="transmembrane region" description="Helical" evidence="1">
    <location>
        <begin position="106"/>
        <end position="124"/>
    </location>
</feature>
<dbReference type="EMBL" id="PPXF01000053">
    <property type="protein sequence ID" value="POH62800.1"/>
    <property type="molecule type" value="Genomic_DNA"/>
</dbReference>
<keyword evidence="1" id="KW-0812">Transmembrane</keyword>
<dbReference type="Proteomes" id="UP000237104">
    <property type="component" value="Unassembled WGS sequence"/>
</dbReference>
<keyword evidence="1" id="KW-1133">Transmembrane helix</keyword>
<name>A0A2S3ZB88_9MICO</name>
<proteinExistence type="predicted"/>
<feature type="transmembrane region" description="Helical" evidence="1">
    <location>
        <begin position="69"/>
        <end position="94"/>
    </location>
</feature>
<dbReference type="AlphaFoldDB" id="A0A2S3ZB88"/>
<reference evidence="2 3" key="1">
    <citation type="submission" date="2018-01" db="EMBL/GenBank/DDBJ databases">
        <title>Cryobacterium sp. nov., from glaciers in China.</title>
        <authorList>
            <person name="Liu Q."/>
            <person name="Xin Y.-H."/>
        </authorList>
    </citation>
    <scope>NUCLEOTIDE SEQUENCE [LARGE SCALE GENOMIC DNA]</scope>
    <source>
        <strain evidence="2 3">TMB1-8</strain>
    </source>
</reference>
<accession>A0A2S3ZB88</accession>
<comment type="caution">
    <text evidence="2">The sequence shown here is derived from an EMBL/GenBank/DDBJ whole genome shotgun (WGS) entry which is preliminary data.</text>
</comment>
<keyword evidence="1" id="KW-0472">Membrane</keyword>